<dbReference type="InterPro" id="IPR023494">
    <property type="entry name" value="Cyt_c_bgen_Ccs1/CcsB/ResB"/>
</dbReference>
<feature type="transmembrane region" description="Helical" evidence="7">
    <location>
        <begin position="21"/>
        <end position="43"/>
    </location>
</feature>
<dbReference type="RefSeq" id="YP_009396331.1">
    <property type="nucleotide sequence ID" value="NC_035282.1"/>
</dbReference>
<organism evidence="9">
    <name type="scientific">Polysiphonia scopulorum</name>
    <dbReference type="NCBI Taxonomy" id="257860"/>
    <lineage>
        <taxon>Eukaryota</taxon>
        <taxon>Rhodophyta</taxon>
        <taxon>Florideophyceae</taxon>
        <taxon>Rhodymeniophycidae</taxon>
        <taxon>Ceramiales</taxon>
        <taxon>Rhodomelaceae</taxon>
        <taxon>Polysiphonioideae</taxon>
        <taxon>Polysiphonia</taxon>
    </lineage>
</organism>
<evidence type="ECO:0000256" key="6">
    <source>
        <dbReference type="HAMAP-Rule" id="MF_01392"/>
    </source>
</evidence>
<comment type="subunit">
    <text evidence="6">May interact with CcsA.</text>
</comment>
<keyword evidence="3 6" id="KW-0201">Cytochrome c-type biogenesis</keyword>
<geneLocation type="chloroplast" evidence="9"/>
<evidence type="ECO:0000313" key="9">
    <source>
        <dbReference type="EMBL" id="ARW65517.1"/>
    </source>
</evidence>
<protein>
    <recommendedName>
        <fullName evidence="6">Cytochrome c biogenesis protein Ccs1</fullName>
    </recommendedName>
</protein>
<evidence type="ECO:0000256" key="2">
    <source>
        <dbReference type="ARBA" id="ARBA00022692"/>
    </source>
</evidence>
<sequence length="448" mass="51663">MLFISNLYVKNFVWKFIKKIANLNLALFILGLIIFCCVIGTIIEQDQSYSYYQLNYPNYSLIMTFLGLDHIFHNWWFIVLLIFFNCSLLSCTVFTQFPTLKNARRWKFVYSINDLTYSNNIADQYLISGHSLANVVYSLVRLDFFVFCRNYAIYSYKGLYGRVSPIFVHISIIAILLGSVYSSLSSFVIQELIPCGETFHIKNTIHSGITSNLPSDLLFYVDDFYIDYNINGSIKQFFSSIFTYSNNKKSSKYYLTSVNKPIRMSSLTIYQTDWKVNAIRLNIGNSHMIQKQLISTSLNGRDCWLASYLINEKSKLFFVILNLDNKVLVSDFKGSILAEVVVGNSFYINNIPITVEEIIASTGLQIKSDPGIFFVYLGFFIMMVSTLTSYISYSQVWISTNFSGIKFSGCTNRAVLFFDTDIKSLHKIYAYYSTDIIYISNNYDLTLR</sequence>
<evidence type="ECO:0000256" key="5">
    <source>
        <dbReference type="ARBA" id="ARBA00023136"/>
    </source>
</evidence>
<feature type="transmembrane region" description="Helical" evidence="7">
    <location>
        <begin position="373"/>
        <end position="393"/>
    </location>
</feature>
<dbReference type="PANTHER" id="PTHR31566">
    <property type="entry name" value="CYTOCHROME C BIOGENESIS PROTEIN CCS1, CHLOROPLASTIC"/>
    <property type="match status" value="1"/>
</dbReference>
<dbReference type="GeneID" id="33358509"/>
<keyword evidence="9" id="KW-0934">Plastid</keyword>
<evidence type="ECO:0000256" key="1">
    <source>
        <dbReference type="ARBA" id="ARBA00004141"/>
    </source>
</evidence>
<feature type="domain" description="ResB-like" evidence="8">
    <location>
        <begin position="358"/>
        <end position="418"/>
    </location>
</feature>
<dbReference type="HAMAP" id="MF_01392">
    <property type="entry name" value="CytC_Ccs1"/>
    <property type="match status" value="1"/>
</dbReference>
<evidence type="ECO:0000256" key="7">
    <source>
        <dbReference type="SAM" id="Phobius"/>
    </source>
</evidence>
<gene>
    <name evidence="6 9" type="primary">ccs1</name>
</gene>
<evidence type="ECO:0000256" key="3">
    <source>
        <dbReference type="ARBA" id="ARBA00022748"/>
    </source>
</evidence>
<feature type="domain" description="ResB-like" evidence="8">
    <location>
        <begin position="24"/>
        <end position="286"/>
    </location>
</feature>
<proteinExistence type="inferred from homology"/>
<dbReference type="PANTHER" id="PTHR31566:SF0">
    <property type="entry name" value="CYTOCHROME C BIOGENESIS PROTEIN CCS1, CHLOROPLASTIC"/>
    <property type="match status" value="1"/>
</dbReference>
<keyword evidence="4 6" id="KW-1133">Transmembrane helix</keyword>
<dbReference type="GO" id="GO:0009535">
    <property type="term" value="C:chloroplast thylakoid membrane"/>
    <property type="evidence" value="ECO:0007669"/>
    <property type="project" value="UniProtKB-SubCell"/>
</dbReference>
<dbReference type="EMBL" id="MF101438">
    <property type="protein sequence ID" value="ARW65517.1"/>
    <property type="molecule type" value="Genomic_DNA"/>
</dbReference>
<evidence type="ECO:0000256" key="4">
    <source>
        <dbReference type="ARBA" id="ARBA00022989"/>
    </source>
</evidence>
<keyword evidence="9" id="KW-0150">Chloroplast</keyword>
<dbReference type="Pfam" id="PF05140">
    <property type="entry name" value="ResB"/>
    <property type="match status" value="2"/>
</dbReference>
<comment type="function">
    <text evidence="6">Required during biogenesis of c-type cytochromes (cytochrome c6 and cytochrome f) at the step of heme attachment.</text>
</comment>
<accession>A0A1Z1MHG3</accession>
<keyword evidence="6" id="KW-0793">Thylakoid</keyword>
<name>A0A1Z1MHG3_9FLOR</name>
<comment type="subcellular location">
    <subcellularLocation>
        <location evidence="1">Membrane</location>
        <topology evidence="1">Multi-pass membrane protein</topology>
    </subcellularLocation>
    <subcellularLocation>
        <location evidence="6">Plastid</location>
        <location evidence="6">Chloroplast thylakoid membrane</location>
        <topology evidence="6">Multi-pass membrane protein</topology>
    </subcellularLocation>
</comment>
<feature type="transmembrane region" description="Helical" evidence="7">
    <location>
        <begin position="166"/>
        <end position="189"/>
    </location>
</feature>
<feature type="transmembrane region" description="Helical" evidence="7">
    <location>
        <begin position="75"/>
        <end position="97"/>
    </location>
</feature>
<keyword evidence="2 6" id="KW-0812">Transmembrane</keyword>
<dbReference type="GO" id="GO:0017004">
    <property type="term" value="P:cytochrome complex assembly"/>
    <property type="evidence" value="ECO:0007669"/>
    <property type="project" value="UniProtKB-UniRule"/>
</dbReference>
<dbReference type="AlphaFoldDB" id="A0A1Z1MHG3"/>
<keyword evidence="5 6" id="KW-0472">Membrane</keyword>
<dbReference type="InterPro" id="IPR007816">
    <property type="entry name" value="ResB-like_domain"/>
</dbReference>
<reference evidence="9" key="1">
    <citation type="journal article" date="2017" name="J. Phycol.">
        <title>Analysis of chloroplast genomes and a supermatrix inform reclassification of the Rhodomelaceae (Rhodophyta).</title>
        <authorList>
            <person name="Diaz-Tapia P."/>
            <person name="Maggs C.A."/>
            <person name="West J.A."/>
            <person name="Verbruggen H."/>
        </authorList>
    </citation>
    <scope>NUCLEOTIDE SEQUENCE</scope>
    <source>
        <strain evidence="9">PD899</strain>
    </source>
</reference>
<evidence type="ECO:0000259" key="8">
    <source>
        <dbReference type="Pfam" id="PF05140"/>
    </source>
</evidence>
<comment type="similarity">
    <text evidence="6">Belongs to the Ccs1/CcsB family.</text>
</comment>